<evidence type="ECO:0000256" key="2">
    <source>
        <dbReference type="PROSITE-ProRule" id="PRU00703"/>
    </source>
</evidence>
<reference evidence="5" key="1">
    <citation type="journal article" date="2020" name="mSystems">
        <title>Genome- and Community-Level Interaction Insights into Carbon Utilization and Element Cycling Functions of Hydrothermarchaeota in Hydrothermal Sediment.</title>
        <authorList>
            <person name="Zhou Z."/>
            <person name="Liu Y."/>
            <person name="Xu W."/>
            <person name="Pan J."/>
            <person name="Luo Z.H."/>
            <person name="Li M."/>
        </authorList>
    </citation>
    <scope>NUCLEOTIDE SEQUENCE [LARGE SCALE GENOMIC DNA]</scope>
    <source>
        <strain evidence="6">SpSt-1073</strain>
        <strain evidence="5">SpSt-613</strain>
        <strain evidence="4">SpSt-669</strain>
    </source>
</reference>
<dbReference type="Pfam" id="PF00571">
    <property type="entry name" value="CBS"/>
    <property type="match status" value="2"/>
</dbReference>
<dbReference type="InterPro" id="IPR051257">
    <property type="entry name" value="Diverse_CBS-Domain"/>
</dbReference>
<dbReference type="PROSITE" id="PS51371">
    <property type="entry name" value="CBS"/>
    <property type="match status" value="2"/>
</dbReference>
<comment type="caution">
    <text evidence="5">The sequence shown here is derived from an EMBL/GenBank/DDBJ whole genome shotgun (WGS) entry which is preliminary data.</text>
</comment>
<protein>
    <submittedName>
        <fullName evidence="5">CBS domain-containing protein</fullName>
    </submittedName>
</protein>
<dbReference type="InterPro" id="IPR046342">
    <property type="entry name" value="CBS_dom_sf"/>
</dbReference>
<accession>A0A7C4E1H0</accession>
<evidence type="ECO:0000259" key="3">
    <source>
        <dbReference type="PROSITE" id="PS51371"/>
    </source>
</evidence>
<feature type="domain" description="CBS" evidence="3">
    <location>
        <begin position="10"/>
        <end position="67"/>
    </location>
</feature>
<evidence type="ECO:0000313" key="4">
    <source>
        <dbReference type="EMBL" id="HGL41164.1"/>
    </source>
</evidence>
<evidence type="ECO:0000313" key="6">
    <source>
        <dbReference type="EMBL" id="HHN51878.1"/>
    </source>
</evidence>
<organism evidence="5">
    <name type="scientific">Caldiarchaeum subterraneum</name>
    <dbReference type="NCBI Taxonomy" id="311458"/>
    <lineage>
        <taxon>Archaea</taxon>
        <taxon>Nitrososphaerota</taxon>
        <taxon>Candidatus Caldarchaeales</taxon>
        <taxon>Candidatus Caldarchaeaceae</taxon>
        <taxon>Candidatus Caldarchaeum</taxon>
    </lineage>
</organism>
<feature type="domain" description="CBS" evidence="3">
    <location>
        <begin position="73"/>
        <end position="127"/>
    </location>
</feature>
<dbReference type="EMBL" id="DTCM01000074">
    <property type="protein sequence ID" value="HGL41164.1"/>
    <property type="molecule type" value="Genomic_DNA"/>
</dbReference>
<dbReference type="AlphaFoldDB" id="A0A7C4E1H0"/>
<proteinExistence type="predicted"/>
<gene>
    <name evidence="6" type="ORF">ENM30_01045</name>
    <name evidence="5" type="ORF">ENT82_05270</name>
    <name evidence="4" type="ORF">ENU43_05830</name>
</gene>
<evidence type="ECO:0000256" key="1">
    <source>
        <dbReference type="ARBA" id="ARBA00023122"/>
    </source>
</evidence>
<sequence>MLGVKVSEIMSRRLVTAKGEEKLSDIAEKMIQYKVSSVVVVSDGKVVGIVTEKDFVKFFALRVDYDSKISEYMTRDVIVVREDASLNEAKNIMVSNNIRHLPVVDRDNNLVGMITVRDIVESVETLV</sequence>
<dbReference type="PANTHER" id="PTHR43080">
    <property type="entry name" value="CBS DOMAIN-CONTAINING PROTEIN CBSX3, MITOCHONDRIAL"/>
    <property type="match status" value="1"/>
</dbReference>
<dbReference type="EMBL" id="DTAD01000055">
    <property type="protein sequence ID" value="HGN90520.1"/>
    <property type="molecule type" value="Genomic_DNA"/>
</dbReference>
<dbReference type="InterPro" id="IPR000644">
    <property type="entry name" value="CBS_dom"/>
</dbReference>
<dbReference type="SUPFAM" id="SSF54631">
    <property type="entry name" value="CBS-domain pair"/>
    <property type="match status" value="1"/>
</dbReference>
<name>A0A7C4E1H0_CALS0</name>
<evidence type="ECO:0000313" key="5">
    <source>
        <dbReference type="EMBL" id="HGN90520.1"/>
    </source>
</evidence>
<dbReference type="EMBL" id="DRXG01000016">
    <property type="protein sequence ID" value="HHN51878.1"/>
    <property type="molecule type" value="Genomic_DNA"/>
</dbReference>
<dbReference type="PANTHER" id="PTHR43080:SF2">
    <property type="entry name" value="CBS DOMAIN-CONTAINING PROTEIN"/>
    <property type="match status" value="1"/>
</dbReference>
<dbReference type="Gene3D" id="3.10.580.10">
    <property type="entry name" value="CBS-domain"/>
    <property type="match status" value="1"/>
</dbReference>
<keyword evidence="1 2" id="KW-0129">CBS domain</keyword>
<dbReference type="SMART" id="SM00116">
    <property type="entry name" value="CBS"/>
    <property type="match status" value="2"/>
</dbReference>